<dbReference type="InterPro" id="IPR029903">
    <property type="entry name" value="RmlD-like-bd"/>
</dbReference>
<sequence length="294" mass="32662">MRVLLTGSTGRLGGAFFSLWGAADSPYDVINLTRADADLADAAALRAVLEQIWNRSPFDAIVNPAALSGLEQCLDFPEQAQQVNVDSPKVMAEFCQEKGIRMVHFSTDYVFGGQQEGRLCEGDVTDPVNVYGKSKRAGELAVLAASPDSLVCRVSWLFGPATAKSHFDHVLDRALSGDEQNLISDKFSIPTFTHDIVEWVELLLGNKKSGIYHLCNSGDPESWYSYAETVCRLAREQGHPLPEVRLIPSLIKDADFFREPRPVHTAMLPQRLHDEGLVTPRHWMEAAHVYLKIR</sequence>
<proteinExistence type="inferred from homology"/>
<comment type="pathway">
    <text evidence="1 6">Carbohydrate biosynthesis; dTDP-L-rhamnose biosynthesis.</text>
</comment>
<dbReference type="PANTHER" id="PTHR10491:SF4">
    <property type="entry name" value="METHIONINE ADENOSYLTRANSFERASE 2 SUBUNIT BETA"/>
    <property type="match status" value="1"/>
</dbReference>
<keyword evidence="6" id="KW-0521">NADP</keyword>
<dbReference type="CDD" id="cd05254">
    <property type="entry name" value="dTDP_HR_like_SDR_e"/>
    <property type="match status" value="1"/>
</dbReference>
<comment type="catalytic activity">
    <reaction evidence="5">
        <text>dTDP-beta-L-rhamnose + NADP(+) = dTDP-4-dehydro-beta-L-rhamnose + NADPH + H(+)</text>
        <dbReference type="Rhea" id="RHEA:21796"/>
        <dbReference type="ChEBI" id="CHEBI:15378"/>
        <dbReference type="ChEBI" id="CHEBI:57510"/>
        <dbReference type="ChEBI" id="CHEBI:57783"/>
        <dbReference type="ChEBI" id="CHEBI:58349"/>
        <dbReference type="ChEBI" id="CHEBI:62830"/>
        <dbReference type="EC" id="1.1.1.133"/>
    </reaction>
</comment>
<accession>A0AAT9FP59</accession>
<evidence type="ECO:0000256" key="3">
    <source>
        <dbReference type="ARBA" id="ARBA00012929"/>
    </source>
</evidence>
<name>A0AAT9FP59_9BACT</name>
<comment type="function">
    <text evidence="6">Catalyzes the reduction of dTDP-6-deoxy-L-lyxo-4-hexulose to yield dTDP-L-rhamnose.</text>
</comment>
<dbReference type="EC" id="1.1.1.133" evidence="3 6"/>
<evidence type="ECO:0000256" key="4">
    <source>
        <dbReference type="ARBA" id="ARBA00017099"/>
    </source>
</evidence>
<dbReference type="PANTHER" id="PTHR10491">
    <property type="entry name" value="DTDP-4-DEHYDRORHAMNOSE REDUCTASE"/>
    <property type="match status" value="1"/>
</dbReference>
<protein>
    <recommendedName>
        <fullName evidence="4 6">dTDP-4-dehydrorhamnose reductase</fullName>
        <ecNumber evidence="3 6">1.1.1.133</ecNumber>
    </recommendedName>
</protein>
<evidence type="ECO:0000256" key="2">
    <source>
        <dbReference type="ARBA" id="ARBA00010944"/>
    </source>
</evidence>
<dbReference type="Gene3D" id="3.40.50.720">
    <property type="entry name" value="NAD(P)-binding Rossmann-like Domain"/>
    <property type="match status" value="1"/>
</dbReference>
<dbReference type="InterPro" id="IPR036291">
    <property type="entry name" value="NAD(P)-bd_dom_sf"/>
</dbReference>
<feature type="domain" description="RmlD-like substrate binding" evidence="7">
    <location>
        <begin position="1"/>
        <end position="291"/>
    </location>
</feature>
<reference evidence="8" key="1">
    <citation type="submission" date="2024-07" db="EMBL/GenBank/DDBJ databases">
        <title>Complete genome sequence of Verrucomicrobiaceae bacterium NT6N.</title>
        <authorList>
            <person name="Huang C."/>
            <person name="Takami H."/>
            <person name="Hamasaki K."/>
        </authorList>
    </citation>
    <scope>NUCLEOTIDE SEQUENCE</scope>
    <source>
        <strain evidence="8">NT6N</strain>
    </source>
</reference>
<dbReference type="Gene3D" id="3.90.25.10">
    <property type="entry name" value="UDP-galactose 4-epimerase, domain 1"/>
    <property type="match status" value="1"/>
</dbReference>
<dbReference type="SUPFAM" id="SSF51735">
    <property type="entry name" value="NAD(P)-binding Rossmann-fold domains"/>
    <property type="match status" value="1"/>
</dbReference>
<evidence type="ECO:0000259" key="7">
    <source>
        <dbReference type="Pfam" id="PF04321"/>
    </source>
</evidence>
<organism evidence="8">
    <name type="scientific">Oceaniferula spumae</name>
    <dbReference type="NCBI Taxonomy" id="2979115"/>
    <lineage>
        <taxon>Bacteria</taxon>
        <taxon>Pseudomonadati</taxon>
        <taxon>Verrucomicrobiota</taxon>
        <taxon>Verrucomicrobiia</taxon>
        <taxon>Verrucomicrobiales</taxon>
        <taxon>Verrucomicrobiaceae</taxon>
        <taxon>Oceaniferula</taxon>
    </lineage>
</organism>
<evidence type="ECO:0000256" key="6">
    <source>
        <dbReference type="RuleBase" id="RU364082"/>
    </source>
</evidence>
<keyword evidence="6" id="KW-0560">Oxidoreductase</keyword>
<gene>
    <name evidence="8" type="primary">spsK</name>
    <name evidence="8" type="ORF">NT6N_27640</name>
</gene>
<dbReference type="EMBL" id="AP026866">
    <property type="protein sequence ID" value="BDS07724.1"/>
    <property type="molecule type" value="Genomic_DNA"/>
</dbReference>
<dbReference type="KEGG" id="osu:NT6N_27640"/>
<evidence type="ECO:0000313" key="8">
    <source>
        <dbReference type="EMBL" id="BDS07724.1"/>
    </source>
</evidence>
<dbReference type="GO" id="GO:0008831">
    <property type="term" value="F:dTDP-4-dehydrorhamnose reductase activity"/>
    <property type="evidence" value="ECO:0007669"/>
    <property type="project" value="UniProtKB-EC"/>
</dbReference>
<evidence type="ECO:0000256" key="1">
    <source>
        <dbReference type="ARBA" id="ARBA00004781"/>
    </source>
</evidence>
<evidence type="ECO:0000256" key="5">
    <source>
        <dbReference type="ARBA" id="ARBA00048200"/>
    </source>
</evidence>
<dbReference type="InterPro" id="IPR005913">
    <property type="entry name" value="dTDP_dehydrorham_reduct"/>
</dbReference>
<dbReference type="Pfam" id="PF04321">
    <property type="entry name" value="RmlD_sub_bind"/>
    <property type="match status" value="1"/>
</dbReference>
<comment type="similarity">
    <text evidence="2 6">Belongs to the dTDP-4-dehydrorhamnose reductase family.</text>
</comment>
<dbReference type="AlphaFoldDB" id="A0AAT9FP59"/>